<gene>
    <name evidence="2" type="ORF">C4D60_Mb10t07310</name>
</gene>
<dbReference type="PANTHER" id="PTHR33320">
    <property type="entry name" value="METHIONYL-TRNA SYNTHETASE"/>
    <property type="match status" value="1"/>
</dbReference>
<comment type="caution">
    <text evidence="2">The sequence shown here is derived from an EMBL/GenBank/DDBJ whole genome shotgun (WGS) entry which is preliminary data.</text>
</comment>
<name>A0A4S8IVA3_MUSBA</name>
<dbReference type="AlphaFoldDB" id="A0A4S8IVA3"/>
<keyword evidence="3" id="KW-1185">Reference proteome</keyword>
<dbReference type="STRING" id="52838.A0A4S8IVA3"/>
<evidence type="ECO:0000256" key="1">
    <source>
        <dbReference type="SAM" id="MobiDB-lite"/>
    </source>
</evidence>
<protein>
    <recommendedName>
        <fullName evidence="4">Zinc-ribbon 15 domain-containing protein</fullName>
    </recommendedName>
</protein>
<organism evidence="2 3">
    <name type="scientific">Musa balbisiana</name>
    <name type="common">Banana</name>
    <dbReference type="NCBI Taxonomy" id="52838"/>
    <lineage>
        <taxon>Eukaryota</taxon>
        <taxon>Viridiplantae</taxon>
        <taxon>Streptophyta</taxon>
        <taxon>Embryophyta</taxon>
        <taxon>Tracheophyta</taxon>
        <taxon>Spermatophyta</taxon>
        <taxon>Magnoliopsida</taxon>
        <taxon>Liliopsida</taxon>
        <taxon>Zingiberales</taxon>
        <taxon>Musaceae</taxon>
        <taxon>Musa</taxon>
    </lineage>
</organism>
<reference evidence="2 3" key="1">
    <citation type="journal article" date="2019" name="Nat. Plants">
        <title>Genome sequencing of Musa balbisiana reveals subgenome evolution and function divergence in polyploid bananas.</title>
        <authorList>
            <person name="Yao X."/>
        </authorList>
    </citation>
    <scope>NUCLEOTIDE SEQUENCE [LARGE SCALE GENOMIC DNA]</scope>
    <source>
        <strain evidence="3">cv. DH-PKW</strain>
        <tissue evidence="2">Leaves</tissue>
    </source>
</reference>
<evidence type="ECO:0000313" key="3">
    <source>
        <dbReference type="Proteomes" id="UP000317650"/>
    </source>
</evidence>
<feature type="region of interest" description="Disordered" evidence="1">
    <location>
        <begin position="84"/>
        <end position="119"/>
    </location>
</feature>
<dbReference type="PANTHER" id="PTHR33320:SF28">
    <property type="entry name" value="METHIONYL-TRNA SYNTHETASE"/>
    <property type="match status" value="1"/>
</dbReference>
<accession>A0A4S8IVA3</accession>
<dbReference type="EMBL" id="PYDT01000008">
    <property type="protein sequence ID" value="THU52758.1"/>
    <property type="molecule type" value="Genomic_DNA"/>
</dbReference>
<dbReference type="Proteomes" id="UP000317650">
    <property type="component" value="Chromosome 10"/>
</dbReference>
<proteinExistence type="predicted"/>
<evidence type="ECO:0000313" key="2">
    <source>
        <dbReference type="EMBL" id="THU52758.1"/>
    </source>
</evidence>
<evidence type="ECO:0008006" key="4">
    <source>
        <dbReference type="Google" id="ProtNLM"/>
    </source>
</evidence>
<sequence>MCLVFVCDEEERVLGTHQAPGSCPFCGGVVMATDVESAWRFCFLPLYFHTKRRFYCTLCTRRLLHSEGTDRSIPDLRLAAKVLHPSLPPPNPDETLRSPQDSTPIPPPEPFGLSTESSSFSFSPIRISHLLTSDPSDRPYPDLGF</sequence>